<dbReference type="Pfam" id="PF20150">
    <property type="entry name" value="2EXR"/>
    <property type="match status" value="1"/>
</dbReference>
<evidence type="ECO:0000313" key="4">
    <source>
        <dbReference type="Proteomes" id="UP000235786"/>
    </source>
</evidence>
<name>A0A2J6RF22_HYAVF</name>
<dbReference type="AlphaFoldDB" id="A0A2J6RF22"/>
<feature type="region of interest" description="Disordered" evidence="1">
    <location>
        <begin position="51"/>
        <end position="99"/>
    </location>
</feature>
<accession>A0A2J6RF22</accession>
<reference evidence="3 4" key="1">
    <citation type="submission" date="2016-04" db="EMBL/GenBank/DDBJ databases">
        <title>A degradative enzymes factory behind the ericoid mycorrhizal symbiosis.</title>
        <authorList>
            <consortium name="DOE Joint Genome Institute"/>
            <person name="Martino E."/>
            <person name="Morin E."/>
            <person name="Grelet G."/>
            <person name="Kuo A."/>
            <person name="Kohler A."/>
            <person name="Daghino S."/>
            <person name="Barry K."/>
            <person name="Choi C."/>
            <person name="Cichocki N."/>
            <person name="Clum A."/>
            <person name="Copeland A."/>
            <person name="Hainaut M."/>
            <person name="Haridas S."/>
            <person name="Labutti K."/>
            <person name="Lindquist E."/>
            <person name="Lipzen A."/>
            <person name="Khouja H.-R."/>
            <person name="Murat C."/>
            <person name="Ohm R."/>
            <person name="Olson A."/>
            <person name="Spatafora J."/>
            <person name="Veneault-Fourrey C."/>
            <person name="Henrissat B."/>
            <person name="Grigoriev I."/>
            <person name="Martin F."/>
            <person name="Perotto S."/>
        </authorList>
    </citation>
    <scope>NUCLEOTIDE SEQUENCE [LARGE SCALE GENOMIC DNA]</scope>
    <source>
        <strain evidence="3 4">F</strain>
    </source>
</reference>
<gene>
    <name evidence="3" type="ORF">L207DRAFT_636925</name>
</gene>
<dbReference type="PANTHER" id="PTHR35910">
    <property type="entry name" value="2EXR DOMAIN-CONTAINING PROTEIN"/>
    <property type="match status" value="1"/>
</dbReference>
<dbReference type="EMBL" id="KZ613950">
    <property type="protein sequence ID" value="PMD37073.1"/>
    <property type="molecule type" value="Genomic_DNA"/>
</dbReference>
<proteinExistence type="predicted"/>
<evidence type="ECO:0000256" key="1">
    <source>
        <dbReference type="SAM" id="MobiDB-lite"/>
    </source>
</evidence>
<organism evidence="3 4">
    <name type="scientific">Hyaloscypha variabilis (strain UAMH 11265 / GT02V1 / F)</name>
    <name type="common">Meliniomyces variabilis</name>
    <dbReference type="NCBI Taxonomy" id="1149755"/>
    <lineage>
        <taxon>Eukaryota</taxon>
        <taxon>Fungi</taxon>
        <taxon>Dikarya</taxon>
        <taxon>Ascomycota</taxon>
        <taxon>Pezizomycotina</taxon>
        <taxon>Leotiomycetes</taxon>
        <taxon>Helotiales</taxon>
        <taxon>Hyaloscyphaceae</taxon>
        <taxon>Hyaloscypha</taxon>
        <taxon>Hyaloscypha variabilis</taxon>
    </lineage>
</organism>
<dbReference type="OrthoDB" id="3532148at2759"/>
<protein>
    <recommendedName>
        <fullName evidence="2">2EXR domain-containing protein</fullName>
    </recommendedName>
</protein>
<feature type="domain" description="2EXR" evidence="2">
    <location>
        <begin position="167"/>
        <end position="262"/>
    </location>
</feature>
<dbReference type="PANTHER" id="PTHR35910:SF1">
    <property type="entry name" value="2EXR DOMAIN-CONTAINING PROTEIN"/>
    <property type="match status" value="1"/>
</dbReference>
<evidence type="ECO:0000313" key="3">
    <source>
        <dbReference type="EMBL" id="PMD37073.1"/>
    </source>
</evidence>
<dbReference type="InterPro" id="IPR045518">
    <property type="entry name" value="2EXR"/>
</dbReference>
<dbReference type="Proteomes" id="UP000235786">
    <property type="component" value="Unassembled WGS sequence"/>
</dbReference>
<keyword evidence="4" id="KW-1185">Reference proteome</keyword>
<evidence type="ECO:0000259" key="2">
    <source>
        <dbReference type="Pfam" id="PF20150"/>
    </source>
</evidence>
<sequence length="382" mass="43837">MDERIDYQSSASYMDAIYLLSDFDSELQESVTEGQHGQQVAATSDSVINLTSEPESDHEGSQIEQFDGENFDSENSGGEAAELNGSSAGSDGGFAELDDNHAKDFNSEAAELKNLDEDDSERKSEAFEDPGVGDYKLALDVPICRPYLEPDVFPSPPFSPEAQLQSFTVFPKLPIEICRMIWRATFRPRRHVWSDEDSTLADIFCCERIKITHPPIALSINKESREEALRCHVKLDKSLENWNGYVHHRTPVVFFNMELDTLRLASSGTWYFNKFFDLHFANPWREILASIRYLEVEEGTFFEFDHPQPYEICLNEYKGLKRLEFITADWRYLTAECMAAFINSYNDYFAENAVNDPTRTIPKVVIREPMRRGSMCNWLDEQ</sequence>